<dbReference type="Gene3D" id="3.30.160.60">
    <property type="entry name" value="Classic Zinc Finger"/>
    <property type="match status" value="11"/>
</dbReference>
<feature type="compositionally biased region" description="Gly residues" evidence="8">
    <location>
        <begin position="120"/>
        <end position="129"/>
    </location>
</feature>
<evidence type="ECO:0000256" key="1">
    <source>
        <dbReference type="ARBA" id="ARBA00004123"/>
    </source>
</evidence>
<feature type="domain" description="C2H2-type" evidence="9">
    <location>
        <begin position="946"/>
        <end position="975"/>
    </location>
</feature>
<feature type="region of interest" description="Disordered" evidence="8">
    <location>
        <begin position="206"/>
        <end position="316"/>
    </location>
</feature>
<feature type="domain" description="C2H2-type" evidence="9">
    <location>
        <begin position="449"/>
        <end position="478"/>
    </location>
</feature>
<dbReference type="Pfam" id="PF00096">
    <property type="entry name" value="zf-C2H2"/>
    <property type="match status" value="3"/>
</dbReference>
<dbReference type="OrthoDB" id="6077919at2759"/>
<evidence type="ECO:0000313" key="10">
    <source>
        <dbReference type="EMBL" id="KNC85992.1"/>
    </source>
</evidence>
<proteinExistence type="predicted"/>
<dbReference type="PANTHER" id="PTHR46179:SF20">
    <property type="entry name" value="TRANSCRIPTION FACTOR 3A PROTEIN-RELATED"/>
    <property type="match status" value="1"/>
</dbReference>
<evidence type="ECO:0000256" key="5">
    <source>
        <dbReference type="ARBA" id="ARBA00022833"/>
    </source>
</evidence>
<keyword evidence="11" id="KW-1185">Reference proteome</keyword>
<keyword evidence="2" id="KW-0479">Metal-binding</keyword>
<keyword evidence="5" id="KW-0862">Zinc</keyword>
<evidence type="ECO:0000256" key="4">
    <source>
        <dbReference type="ARBA" id="ARBA00022771"/>
    </source>
</evidence>
<dbReference type="FunFam" id="3.30.160.60:FF:001102">
    <property type="entry name" value="Transcription factor IIIA"/>
    <property type="match status" value="1"/>
</dbReference>
<gene>
    <name evidence="10" type="ORF">SARC_01837</name>
</gene>
<dbReference type="RefSeq" id="XP_014159894.1">
    <property type="nucleotide sequence ID" value="XM_014304419.1"/>
</dbReference>
<evidence type="ECO:0000256" key="3">
    <source>
        <dbReference type="ARBA" id="ARBA00022737"/>
    </source>
</evidence>
<feature type="compositionally biased region" description="Basic and acidic residues" evidence="8">
    <location>
        <begin position="254"/>
        <end position="267"/>
    </location>
</feature>
<feature type="domain" description="C2H2-type" evidence="9">
    <location>
        <begin position="913"/>
        <end position="938"/>
    </location>
</feature>
<feature type="compositionally biased region" description="Basic and acidic residues" evidence="8">
    <location>
        <begin position="355"/>
        <end position="365"/>
    </location>
</feature>
<reference evidence="10 11" key="1">
    <citation type="submission" date="2011-02" db="EMBL/GenBank/DDBJ databases">
        <title>The Genome Sequence of Sphaeroforma arctica JP610.</title>
        <authorList>
            <consortium name="The Broad Institute Genome Sequencing Platform"/>
            <person name="Russ C."/>
            <person name="Cuomo C."/>
            <person name="Young S.K."/>
            <person name="Zeng Q."/>
            <person name="Gargeya S."/>
            <person name="Alvarado L."/>
            <person name="Berlin A."/>
            <person name="Chapman S.B."/>
            <person name="Chen Z."/>
            <person name="Freedman E."/>
            <person name="Gellesch M."/>
            <person name="Goldberg J."/>
            <person name="Griggs A."/>
            <person name="Gujja S."/>
            <person name="Heilman E."/>
            <person name="Heiman D."/>
            <person name="Howarth C."/>
            <person name="Mehta T."/>
            <person name="Neiman D."/>
            <person name="Pearson M."/>
            <person name="Roberts A."/>
            <person name="Saif S."/>
            <person name="Shea T."/>
            <person name="Shenoy N."/>
            <person name="Sisk P."/>
            <person name="Stolte C."/>
            <person name="Sykes S."/>
            <person name="White J."/>
            <person name="Yandava C."/>
            <person name="Burger G."/>
            <person name="Gray M.W."/>
            <person name="Holland P.W.H."/>
            <person name="King N."/>
            <person name="Lang F.B.F."/>
            <person name="Roger A.J."/>
            <person name="Ruiz-Trillo I."/>
            <person name="Haas B."/>
            <person name="Nusbaum C."/>
            <person name="Birren B."/>
        </authorList>
    </citation>
    <scope>NUCLEOTIDE SEQUENCE [LARGE SCALE GENOMIC DNA]</scope>
    <source>
        <strain evidence="10 11">JP610</strain>
    </source>
</reference>
<dbReference type="InterPro" id="IPR013087">
    <property type="entry name" value="Znf_C2H2_type"/>
</dbReference>
<dbReference type="SUPFAM" id="SSF57667">
    <property type="entry name" value="beta-beta-alpha zinc fingers"/>
    <property type="match status" value="9"/>
</dbReference>
<dbReference type="GO" id="GO:0008270">
    <property type="term" value="F:zinc ion binding"/>
    <property type="evidence" value="ECO:0007669"/>
    <property type="project" value="UniProtKB-KW"/>
</dbReference>
<keyword evidence="6" id="KW-0539">Nucleus</keyword>
<name>A0A0L0GAD3_9EUKA</name>
<organism evidence="10 11">
    <name type="scientific">Sphaeroforma arctica JP610</name>
    <dbReference type="NCBI Taxonomy" id="667725"/>
    <lineage>
        <taxon>Eukaryota</taxon>
        <taxon>Ichthyosporea</taxon>
        <taxon>Ichthyophonida</taxon>
        <taxon>Sphaeroforma</taxon>
    </lineage>
</organism>
<feature type="compositionally biased region" description="Polar residues" evidence="8">
    <location>
        <begin position="215"/>
        <end position="237"/>
    </location>
</feature>
<feature type="domain" description="C2H2-type" evidence="9">
    <location>
        <begin position="479"/>
        <end position="508"/>
    </location>
</feature>
<feature type="domain" description="C2H2-type" evidence="9">
    <location>
        <begin position="883"/>
        <end position="908"/>
    </location>
</feature>
<evidence type="ECO:0000256" key="6">
    <source>
        <dbReference type="ARBA" id="ARBA00023242"/>
    </source>
</evidence>
<evidence type="ECO:0000256" key="7">
    <source>
        <dbReference type="PROSITE-ProRule" id="PRU00042"/>
    </source>
</evidence>
<dbReference type="AlphaFoldDB" id="A0A0L0GAD3"/>
<feature type="domain" description="C2H2-type" evidence="9">
    <location>
        <begin position="682"/>
        <end position="711"/>
    </location>
</feature>
<dbReference type="GeneID" id="25902341"/>
<dbReference type="EMBL" id="KQ241673">
    <property type="protein sequence ID" value="KNC85992.1"/>
    <property type="molecule type" value="Genomic_DNA"/>
</dbReference>
<feature type="region of interest" description="Disordered" evidence="8">
    <location>
        <begin position="344"/>
        <end position="365"/>
    </location>
</feature>
<comment type="subcellular location">
    <subcellularLocation>
        <location evidence="1">Nucleus</location>
    </subcellularLocation>
</comment>
<dbReference type="PANTHER" id="PTHR46179">
    <property type="entry name" value="ZINC FINGER PROTEIN"/>
    <property type="match status" value="1"/>
</dbReference>
<dbReference type="PROSITE" id="PS00028">
    <property type="entry name" value="ZINC_FINGER_C2H2_1"/>
    <property type="match status" value="16"/>
</dbReference>
<feature type="domain" description="C2H2-type" evidence="9">
    <location>
        <begin position="854"/>
        <end position="883"/>
    </location>
</feature>
<evidence type="ECO:0000256" key="8">
    <source>
        <dbReference type="SAM" id="MobiDB-lite"/>
    </source>
</evidence>
<feature type="domain" description="C2H2-type" evidence="9">
    <location>
        <begin position="976"/>
        <end position="1005"/>
    </location>
</feature>
<dbReference type="InterPro" id="IPR051061">
    <property type="entry name" value="Zinc_finger_trans_reg"/>
</dbReference>
<dbReference type="STRING" id="667725.A0A0L0GAD3"/>
<feature type="compositionally biased region" description="Polar residues" evidence="8">
    <location>
        <begin position="273"/>
        <end position="287"/>
    </location>
</feature>
<feature type="domain" description="C2H2-type" evidence="9">
    <location>
        <begin position="370"/>
        <end position="399"/>
    </location>
</feature>
<dbReference type="FunFam" id="3.30.160.60:FF:000072">
    <property type="entry name" value="zinc finger protein 143 isoform X1"/>
    <property type="match status" value="1"/>
</dbReference>
<feature type="domain" description="C2H2-type" evidence="9">
    <location>
        <begin position="1016"/>
        <end position="1046"/>
    </location>
</feature>
<feature type="domain" description="C2H2-type" evidence="9">
    <location>
        <begin position="713"/>
        <end position="742"/>
    </location>
</feature>
<dbReference type="Proteomes" id="UP000054560">
    <property type="component" value="Unassembled WGS sequence"/>
</dbReference>
<keyword evidence="4 7" id="KW-0863">Zinc-finger</keyword>
<feature type="domain" description="C2H2-type" evidence="9">
    <location>
        <begin position="743"/>
        <end position="772"/>
    </location>
</feature>
<feature type="compositionally biased region" description="Low complexity" evidence="8">
    <location>
        <begin position="524"/>
        <end position="539"/>
    </location>
</feature>
<dbReference type="GO" id="GO:0005634">
    <property type="term" value="C:nucleus"/>
    <property type="evidence" value="ECO:0007669"/>
    <property type="project" value="UniProtKB-SubCell"/>
</dbReference>
<evidence type="ECO:0000256" key="2">
    <source>
        <dbReference type="ARBA" id="ARBA00022723"/>
    </source>
</evidence>
<dbReference type="SMART" id="SM00355">
    <property type="entry name" value="ZnF_C2H2"/>
    <property type="match status" value="17"/>
</dbReference>
<feature type="compositionally biased region" description="Gly residues" evidence="8">
    <location>
        <begin position="94"/>
        <end position="104"/>
    </location>
</feature>
<protein>
    <recommendedName>
        <fullName evidence="9">C2H2-type domain-containing protein</fullName>
    </recommendedName>
</protein>
<sequence length="1048" mass="113454">MENPLCDLCGRSATIMCPLRKRPYCSRECQESQPPRPAKRMHPNPSAPSAYGLDRRLPGESGYSGGNNYSSSKAGGYGSNYGTGQGFSGGQNFAGGSGFGGGQGQFTAPQSGFTAAQGFSPGGFTGGQSGFSPGFSSNQAGFGANPSGFSSSRKQSFAGGANNPGFSVGAGGNFASGSGFTGSQADFAGGQGGFVGGQGGYGTYDQGYSHPAYDQQRTTGWSQPSGAKQNSLQQVQNLIAGDAGTQKSMFPWKRSKENGGESGDGGRDISPQPGANSNKRAHNQQSDTGGGAYDEGNGMGLDRSIAHGGSTMNMQDMGMQMNIGDVNANADAMAKKQKKGKAQQEALAAAWDPNDAGKKGNKDKKEKPSFACTVEGCQRKYANAYALKYHIEKHNTEGPLACPFDGCTQKFWYKNDLSDHQFAMHADQADPNGKNGKDQPSANANTQKFPCTWEGCKKEYGNMYLLKYHMERHEQPGPLVCSWDGCNMRFWYKNELTNHTRSHAQQNNAAQTLGSNALVLSELKNGNNNNNNANGSMGKKNGKNGGMALTMVTSKGGRGKAASGKDRVEHPCVWEGCNKVYGNAYALKYHVEKHNTPGPLICPEDGCGGRFWYKTDFTDHTRAHERAAAEANGTLTGADGTIDQALKPKGQFPCTWGGCHKVYSSAYALKYHLQKHSSEGPLACTWEGCGKRFWYKSRLTAHNREHTGESHPYPCTWEGCGKSFVTKSELTVHTRKHSGERTFPCQVEGCEDKFSSRFNLNVHMRWHTDKGLLTCSWQGCADQRFQSQDSLAEHMRMHDASFGGTIIGDHSKEVGPVSRIKLIPNNPNMGMQQLAAAAPAPAPAPKKGKSRGKYLCPWDGCQEKFSSSTNLLAHFRTHTGEMVTCTVPGCGLGFALESELEQHFRGVHGLELYKCTWDGCSRTFISNQLLTEHLPIHSKGSGAKPFMCTFGPCQDKFATWYERKIHMITHARDRPYTCTYDNCDKTYASSARLKSHSKKHTSQVGEGGEEIDEHKFVCTVAGCGKEYLKDSTLANHMLKKHSADARII</sequence>
<evidence type="ECO:0000259" key="9">
    <source>
        <dbReference type="PROSITE" id="PS50157"/>
    </source>
</evidence>
<dbReference type="FunFam" id="3.30.160.60:FF:000125">
    <property type="entry name" value="Putative zinc finger protein 143"/>
    <property type="match status" value="2"/>
</dbReference>
<dbReference type="InterPro" id="IPR036236">
    <property type="entry name" value="Znf_C2H2_sf"/>
</dbReference>
<feature type="domain" description="C2H2-type" evidence="9">
    <location>
        <begin position="652"/>
        <end position="681"/>
    </location>
</feature>
<feature type="region of interest" description="Disordered" evidence="8">
    <location>
        <begin position="522"/>
        <end position="546"/>
    </location>
</feature>
<dbReference type="PROSITE" id="PS50157">
    <property type="entry name" value="ZINC_FINGER_C2H2_2"/>
    <property type="match status" value="13"/>
</dbReference>
<feature type="region of interest" description="Disordered" evidence="8">
    <location>
        <begin position="28"/>
        <end position="66"/>
    </location>
</feature>
<feature type="compositionally biased region" description="Gly residues" evidence="8">
    <location>
        <begin position="288"/>
        <end position="299"/>
    </location>
</feature>
<accession>A0A0L0GAD3</accession>
<evidence type="ECO:0000313" key="11">
    <source>
        <dbReference type="Proteomes" id="UP000054560"/>
    </source>
</evidence>
<dbReference type="eggNOG" id="KOG1721">
    <property type="taxonomic scope" value="Eukaryota"/>
</dbReference>
<keyword evidence="3" id="KW-0677">Repeat</keyword>
<feature type="region of interest" description="Disordered" evidence="8">
    <location>
        <begin position="94"/>
        <end position="156"/>
    </location>
</feature>
<feature type="region of interest" description="Disordered" evidence="8">
    <location>
        <begin position="426"/>
        <end position="446"/>
    </location>
</feature>